<protein>
    <submittedName>
        <fullName evidence="1">Uncharacterized protein</fullName>
    </submittedName>
</protein>
<evidence type="ECO:0000313" key="2">
    <source>
        <dbReference type="Proteomes" id="UP001164250"/>
    </source>
</evidence>
<dbReference type="Proteomes" id="UP001164250">
    <property type="component" value="Chromosome 12"/>
</dbReference>
<evidence type="ECO:0000313" key="1">
    <source>
        <dbReference type="EMBL" id="KAJ0080937.1"/>
    </source>
</evidence>
<comment type="caution">
    <text evidence="1">The sequence shown here is derived from an EMBL/GenBank/DDBJ whole genome shotgun (WGS) entry which is preliminary data.</text>
</comment>
<proteinExistence type="predicted"/>
<dbReference type="EMBL" id="CM047908">
    <property type="protein sequence ID" value="KAJ0080937.1"/>
    <property type="molecule type" value="Genomic_DNA"/>
</dbReference>
<reference evidence="2" key="1">
    <citation type="journal article" date="2023" name="G3 (Bethesda)">
        <title>Genome assembly and association tests identify interacting loci associated with vigor, precocity, and sex in interspecific pistachio rootstocks.</title>
        <authorList>
            <person name="Palmer W."/>
            <person name="Jacygrad E."/>
            <person name="Sagayaradj S."/>
            <person name="Cavanaugh K."/>
            <person name="Han R."/>
            <person name="Bertier L."/>
            <person name="Beede B."/>
            <person name="Kafkas S."/>
            <person name="Golino D."/>
            <person name="Preece J."/>
            <person name="Michelmore R."/>
        </authorList>
    </citation>
    <scope>NUCLEOTIDE SEQUENCE [LARGE SCALE GENOMIC DNA]</scope>
</reference>
<keyword evidence="2" id="KW-1185">Reference proteome</keyword>
<sequence>MARNYMRDNVPFSRLGILVALLESTYKLNQRVGFFDELNYSEKKTASFVGGTGYVASFLIKLLLQKGYSVNTTDVMEEKCGSAAICFVSFLVEILDSKSDGRNKYLEIMLAVAEKFDRSLYRQCVKGLFRNDILEPKCTFASLDVDQREMPRRALQENPMNFILSPPKIPDLWCRVDNFSRYLSEMRMFTPTQVLGMLFSNFKSIAEKNLNAAVVDCCIGIPVYFTDLQRGAVLDAATIAGLHPLCLIHETTATTLAYGIYKTDFPGNDQLNVAFVDVGNSSFQVCIAGFKKGQLKILGHSFDRSLAGRDFNEALFQHFAAKFKDEYKIDVFQNARACLVLGLPVNESFPLSIALSWKGSAPQAQNEAADTQREI</sequence>
<name>A0ACC1A287_9ROSI</name>
<accession>A0ACC1A287</accession>
<organism evidence="1 2">
    <name type="scientific">Pistacia atlantica</name>
    <dbReference type="NCBI Taxonomy" id="434234"/>
    <lineage>
        <taxon>Eukaryota</taxon>
        <taxon>Viridiplantae</taxon>
        <taxon>Streptophyta</taxon>
        <taxon>Embryophyta</taxon>
        <taxon>Tracheophyta</taxon>
        <taxon>Spermatophyta</taxon>
        <taxon>Magnoliopsida</taxon>
        <taxon>eudicotyledons</taxon>
        <taxon>Gunneridae</taxon>
        <taxon>Pentapetalae</taxon>
        <taxon>rosids</taxon>
        <taxon>malvids</taxon>
        <taxon>Sapindales</taxon>
        <taxon>Anacardiaceae</taxon>
        <taxon>Pistacia</taxon>
    </lineage>
</organism>
<gene>
    <name evidence="1" type="ORF">Patl1_11329</name>
</gene>